<keyword evidence="1" id="KW-0119">Carbohydrate metabolism</keyword>
<dbReference type="InterPro" id="IPR036237">
    <property type="entry name" value="Xyl_isomerase-like_sf"/>
</dbReference>
<dbReference type="InterPro" id="IPR050312">
    <property type="entry name" value="IolE/XylAMocC-like"/>
</dbReference>
<dbReference type="RefSeq" id="WP_244728128.1">
    <property type="nucleotide sequence ID" value="NZ_CP095045.1"/>
</dbReference>
<protein>
    <submittedName>
        <fullName evidence="4">Sugar phosphate isomerase/epimerase</fullName>
    </submittedName>
</protein>
<name>A0ABY4FMB7_9MICO</name>
<evidence type="ECO:0000259" key="3">
    <source>
        <dbReference type="Pfam" id="PF01261"/>
    </source>
</evidence>
<evidence type="ECO:0000313" key="4">
    <source>
        <dbReference type="EMBL" id="UOQ57396.1"/>
    </source>
</evidence>
<dbReference type="Pfam" id="PF01261">
    <property type="entry name" value="AP_endonuc_2"/>
    <property type="match status" value="1"/>
</dbReference>
<keyword evidence="5" id="KW-1185">Reference proteome</keyword>
<feature type="compositionally biased region" description="Low complexity" evidence="2">
    <location>
        <begin position="310"/>
        <end position="324"/>
    </location>
</feature>
<dbReference type="PANTHER" id="PTHR12110:SF41">
    <property type="entry name" value="INOSOSE DEHYDRATASE"/>
    <property type="match status" value="1"/>
</dbReference>
<dbReference type="GO" id="GO:0016853">
    <property type="term" value="F:isomerase activity"/>
    <property type="evidence" value="ECO:0007669"/>
    <property type="project" value="UniProtKB-KW"/>
</dbReference>
<reference evidence="4 5" key="1">
    <citation type="submission" date="2022-04" db="EMBL/GenBank/DDBJ databases">
        <title>Leucobacter sp. isolated from rhizosphere of garlic.</title>
        <authorList>
            <person name="Won M."/>
            <person name="Lee C.-M."/>
            <person name="Woen H.-Y."/>
            <person name="Kwon S.-W."/>
        </authorList>
    </citation>
    <scope>NUCLEOTIDE SEQUENCE [LARGE SCALE GENOMIC DNA]</scope>
    <source>
        <strain evidence="4 5">H21R-40</strain>
    </source>
</reference>
<gene>
    <name evidence="4" type="ORF">MUN78_00700</name>
</gene>
<feature type="compositionally biased region" description="Basic and acidic residues" evidence="2">
    <location>
        <begin position="329"/>
        <end position="338"/>
    </location>
</feature>
<feature type="domain" description="Xylose isomerase-like TIM barrel" evidence="3">
    <location>
        <begin position="43"/>
        <end position="276"/>
    </location>
</feature>
<organism evidence="4 5">
    <name type="scientific">Leucobacter allii</name>
    <dbReference type="NCBI Taxonomy" id="2932247"/>
    <lineage>
        <taxon>Bacteria</taxon>
        <taxon>Bacillati</taxon>
        <taxon>Actinomycetota</taxon>
        <taxon>Actinomycetes</taxon>
        <taxon>Micrococcales</taxon>
        <taxon>Microbacteriaceae</taxon>
        <taxon>Leucobacter</taxon>
    </lineage>
</organism>
<dbReference type="Proteomes" id="UP000831786">
    <property type="component" value="Chromosome"/>
</dbReference>
<evidence type="ECO:0000256" key="2">
    <source>
        <dbReference type="SAM" id="MobiDB-lite"/>
    </source>
</evidence>
<accession>A0ABY4FMB7</accession>
<feature type="region of interest" description="Disordered" evidence="2">
    <location>
        <begin position="305"/>
        <end position="338"/>
    </location>
</feature>
<dbReference type="PANTHER" id="PTHR12110">
    <property type="entry name" value="HYDROXYPYRUVATE ISOMERASE"/>
    <property type="match status" value="1"/>
</dbReference>
<dbReference type="EMBL" id="CP095045">
    <property type="protein sequence ID" value="UOQ57396.1"/>
    <property type="molecule type" value="Genomic_DNA"/>
</dbReference>
<keyword evidence="4" id="KW-0413">Isomerase</keyword>
<proteinExistence type="predicted"/>
<evidence type="ECO:0000313" key="5">
    <source>
        <dbReference type="Proteomes" id="UP000831786"/>
    </source>
</evidence>
<dbReference type="SUPFAM" id="SSF51658">
    <property type="entry name" value="Xylose isomerase-like"/>
    <property type="match status" value="1"/>
</dbReference>
<evidence type="ECO:0000256" key="1">
    <source>
        <dbReference type="ARBA" id="ARBA00023277"/>
    </source>
</evidence>
<dbReference type="Gene3D" id="3.20.20.150">
    <property type="entry name" value="Divalent-metal-dependent TIM barrel enzymes"/>
    <property type="match status" value="1"/>
</dbReference>
<sequence length="338" mass="34701">MRTHDADAGARDAPAIPAALDAACHLNALLADVDPGALPGALDRLAGLGYRRVVLPPVDPEALDASALAACCAERGIVPIPIAGQEPGADVSSEEPEERRAGAAALRRMIDLTVRLGGDQLNGVPYGLFARAARAAPPAAVARAAAAVGEAAEYAHERGVTLTFEVLNRYETAVVNTAEQAMAFAEASGSPHLGIHLDAFHMLVEEADIAAAIRTALPRLRFLELGQSGRGRLATGALDLPALVADALDAGYGGRWGVEAFSAPLLTAPARAALAVWRAPFSDGPALAAEAAGILRSGYLRHTERRAERAAPGAAAPAAATGPGIPSTDPEHLSEHRP</sequence>
<dbReference type="InterPro" id="IPR013022">
    <property type="entry name" value="Xyl_isomerase-like_TIM-brl"/>
</dbReference>